<accession>A0ABR8NWC3</accession>
<comment type="caution">
    <text evidence="3">The sequence shown here is derived from an EMBL/GenBank/DDBJ whole genome shotgun (WGS) entry which is preliminary data.</text>
</comment>
<reference evidence="3 4" key="1">
    <citation type="submission" date="2020-09" db="EMBL/GenBank/DDBJ databases">
        <title>Marinomonas sp. nov., isolated from the cysticercosis algae of Qingdao, China.</title>
        <authorList>
            <person name="Sun X."/>
        </authorList>
    </citation>
    <scope>NUCLEOTIDE SEQUENCE [LARGE SCALE GENOMIC DNA]</scope>
    <source>
        <strain evidence="3 4">SM2066</strain>
    </source>
</reference>
<keyword evidence="1" id="KW-0175">Coiled coil</keyword>
<proteinExistence type="predicted"/>
<evidence type="ECO:0000256" key="1">
    <source>
        <dbReference type="SAM" id="Coils"/>
    </source>
</evidence>
<name>A0ABR8NWC3_9GAMM</name>
<evidence type="ECO:0000259" key="2">
    <source>
        <dbReference type="Pfam" id="PF10088"/>
    </source>
</evidence>
<dbReference type="Proteomes" id="UP000604161">
    <property type="component" value="Unassembled WGS sequence"/>
</dbReference>
<evidence type="ECO:0000313" key="4">
    <source>
        <dbReference type="Proteomes" id="UP000604161"/>
    </source>
</evidence>
<dbReference type="RefSeq" id="WP_191593703.1">
    <property type="nucleotide sequence ID" value="NZ_JACYFC010000001.1"/>
</dbReference>
<feature type="domain" description="DUF2326" evidence="2">
    <location>
        <begin position="445"/>
        <end position="565"/>
    </location>
</feature>
<sequence length="566" mass="64983">MQLINLKVFQDEILIREIKFKDGFNLITNCEDNGNQIGKSTALRVLNFCLGSDGKSIWHDPESRTKNEAVEDLVTSGRVVFSLAIFVNEKNYNIKRRIHIVQQKNRTIIKTYSSINNDEYDTNGKFKAALAPILGFSISNPTYSSIKNRFVRLDKKTASNIYRYLNSNTSDQQYILYYSYLFGFSGHDDLASEINFGEEKSQRNDRISMLLNGRKEQDYKDRLSSIDDEIETLRNKEESFDFKDSQNKGVEKLKNTREKIAQITSEISKLNIRILYSQRTINGYMEKQSDIDADLIDKVYTEAKLLLPDIKKTLEDTIGFHKQVVSKKVNYLSEKIRDYHLSIDSFKNRLNGLLDEEKKLFSALVGESHLTGFVVIENEIQDKREERGRTSVIVDEVQHESSEIIILDGKIQELRERNKLQISQLNQHIAIFNKYLKSFTRAIFRDFSLSFNVGTKSDTNEIEFSIVNLERVSGDGAPRAAALAFDMAFIEFVKETGACFPAFTIQDYLEASDQDKLATLANLANENEIQVVVSVLKDKLASLSQEFIDENTVLTLKKSDKFFKID</sequence>
<dbReference type="Pfam" id="PF10088">
    <property type="entry name" value="DUF2326"/>
    <property type="match status" value="1"/>
</dbReference>
<protein>
    <submittedName>
        <fullName evidence="3">DUF2326 domain-containing protein</fullName>
    </submittedName>
</protein>
<dbReference type="InterPro" id="IPR018760">
    <property type="entry name" value="DUF2326"/>
</dbReference>
<gene>
    <name evidence="3" type="ORF">IF202_04740</name>
</gene>
<evidence type="ECO:0000313" key="3">
    <source>
        <dbReference type="EMBL" id="MBD5770351.1"/>
    </source>
</evidence>
<organism evidence="3 4">
    <name type="scientific">Marinomonas colpomeniae</name>
    <dbReference type="NCBI Taxonomy" id="2774408"/>
    <lineage>
        <taxon>Bacteria</taxon>
        <taxon>Pseudomonadati</taxon>
        <taxon>Pseudomonadota</taxon>
        <taxon>Gammaproteobacteria</taxon>
        <taxon>Oceanospirillales</taxon>
        <taxon>Oceanospirillaceae</taxon>
        <taxon>Marinomonas</taxon>
    </lineage>
</organism>
<keyword evidence="4" id="KW-1185">Reference proteome</keyword>
<dbReference type="EMBL" id="JACYFC010000001">
    <property type="protein sequence ID" value="MBD5770351.1"/>
    <property type="molecule type" value="Genomic_DNA"/>
</dbReference>
<feature type="coiled-coil region" evidence="1">
    <location>
        <begin position="216"/>
        <end position="273"/>
    </location>
</feature>